<feature type="transmembrane region" description="Helical" evidence="1">
    <location>
        <begin position="64"/>
        <end position="90"/>
    </location>
</feature>
<dbReference type="Proteomes" id="UP001239215">
    <property type="component" value="Unassembled WGS sequence"/>
</dbReference>
<dbReference type="EMBL" id="JAUTAN010000001">
    <property type="protein sequence ID" value="MDQ1106327.1"/>
    <property type="molecule type" value="Genomic_DNA"/>
</dbReference>
<evidence type="ECO:0000313" key="2">
    <source>
        <dbReference type="EMBL" id="MDQ1106327.1"/>
    </source>
</evidence>
<keyword evidence="1" id="KW-0812">Transmembrane</keyword>
<accession>A0AAJ1X559</accession>
<protein>
    <submittedName>
        <fullName evidence="2">Uncharacterized protein</fullName>
    </submittedName>
</protein>
<evidence type="ECO:0000313" key="3">
    <source>
        <dbReference type="Proteomes" id="UP001239215"/>
    </source>
</evidence>
<reference evidence="2" key="1">
    <citation type="submission" date="2023-07" db="EMBL/GenBank/DDBJ databases">
        <title>Functional and genomic diversity of the sorghum phyllosphere microbiome.</title>
        <authorList>
            <person name="Shade A."/>
        </authorList>
    </citation>
    <scope>NUCLEOTIDE SEQUENCE</scope>
    <source>
        <strain evidence="2">SORGH_AS_1067</strain>
    </source>
</reference>
<gene>
    <name evidence="2" type="ORF">QE405_003611</name>
</gene>
<keyword evidence="1" id="KW-0472">Membrane</keyword>
<feature type="transmembrane region" description="Helical" evidence="1">
    <location>
        <begin position="33"/>
        <end position="52"/>
    </location>
</feature>
<comment type="caution">
    <text evidence="2">The sequence shown here is derived from an EMBL/GenBank/DDBJ whole genome shotgun (WGS) entry which is preliminary data.</text>
</comment>
<feature type="transmembrane region" description="Helical" evidence="1">
    <location>
        <begin position="7"/>
        <end position="27"/>
    </location>
</feature>
<name>A0AAJ1X559_9ACTN</name>
<evidence type="ECO:0000256" key="1">
    <source>
        <dbReference type="SAM" id="Phobius"/>
    </source>
</evidence>
<proteinExistence type="predicted"/>
<dbReference type="AlphaFoldDB" id="A0AAJ1X559"/>
<organism evidence="2 3">
    <name type="scientific">Nocardioides zeae</name>
    <dbReference type="NCBI Taxonomy" id="1457234"/>
    <lineage>
        <taxon>Bacteria</taxon>
        <taxon>Bacillati</taxon>
        <taxon>Actinomycetota</taxon>
        <taxon>Actinomycetes</taxon>
        <taxon>Propionibacteriales</taxon>
        <taxon>Nocardioidaceae</taxon>
        <taxon>Nocardioides</taxon>
    </lineage>
</organism>
<sequence length="95" mass="9389">MREPIRWPVATATMAATPTAVLVAWWALSFVSAYGAALVLIGGSLALGLSLLSARRGTVRSVGVGLATGCGAVISVPFVIGPLSALGVLLGGGQA</sequence>
<dbReference type="RefSeq" id="WP_307203428.1">
    <property type="nucleotide sequence ID" value="NZ_JAUTAN010000001.1"/>
</dbReference>
<keyword evidence="1" id="KW-1133">Transmembrane helix</keyword>